<name>A0ACD1AFF8_9FIRM</name>
<evidence type="ECO:0000313" key="2">
    <source>
        <dbReference type="Proteomes" id="UP000594014"/>
    </source>
</evidence>
<organism evidence="1 2">
    <name type="scientific">Anoxybacterium hadale</name>
    <dbReference type="NCBI Taxonomy" id="3408580"/>
    <lineage>
        <taxon>Bacteria</taxon>
        <taxon>Bacillati</taxon>
        <taxon>Bacillota</taxon>
        <taxon>Clostridia</taxon>
        <taxon>Peptostreptococcales</taxon>
        <taxon>Anaerovoracaceae</taxon>
        <taxon>Anoxybacterium</taxon>
    </lineage>
</organism>
<dbReference type="EMBL" id="CP042469">
    <property type="protein sequence ID" value="QOX65119.1"/>
    <property type="molecule type" value="Genomic_DNA"/>
</dbReference>
<accession>A0ACD1AFF8</accession>
<protein>
    <submittedName>
        <fullName evidence="1">SDR family oxidoreductase</fullName>
    </submittedName>
</protein>
<dbReference type="Proteomes" id="UP000594014">
    <property type="component" value="Chromosome"/>
</dbReference>
<proteinExistence type="predicted"/>
<gene>
    <name evidence="1" type="ORF">FRZ06_18095</name>
</gene>
<reference evidence="1" key="1">
    <citation type="submission" date="2019-08" db="EMBL/GenBank/DDBJ databases">
        <title>Genome sequence of Clostridiales bacterium MT110.</title>
        <authorList>
            <person name="Cao J."/>
        </authorList>
    </citation>
    <scope>NUCLEOTIDE SEQUENCE</scope>
    <source>
        <strain evidence="1">MT110</strain>
    </source>
</reference>
<keyword evidence="2" id="KW-1185">Reference proteome</keyword>
<sequence length="283" mass="30736">MEEIPFKNIRDQVHYIINWGRDFKMDFFSLKDKVAVVTGGGSGLGLATVKRFVQAGAKVVLADISDKTGLAQELGCLYIKADVSKEKDVANLMEQTYRSYGLIDIVVNNAGIIMPEQLLTDADMKDFERLYSVNVFGVVHGLKYAPQHMKDGGVILNTASNSANGDYAGYGAYISSKCAVVGLTKAAAIELAPRNIRVNCICPNTIDTPMAYAEGCETELQVMGITTPLGRMCKAEEAAALYHFLASDDCRYITGEDIYIDGGLKAGPSIQMVDHVLKGLENK</sequence>
<evidence type="ECO:0000313" key="1">
    <source>
        <dbReference type="EMBL" id="QOX65119.1"/>
    </source>
</evidence>